<evidence type="ECO:0008006" key="3">
    <source>
        <dbReference type="Google" id="ProtNLM"/>
    </source>
</evidence>
<reference evidence="2" key="2">
    <citation type="submission" date="2008-08" db="EMBL/GenBank/DDBJ databases">
        <authorList>
            <consortium name="Diatom Consortium"/>
            <person name="Grigoriev I."/>
            <person name="Grimwood J."/>
            <person name="Kuo A."/>
            <person name="Otillar R.P."/>
            <person name="Salamov A."/>
            <person name="Detter J.C."/>
            <person name="Lindquist E."/>
            <person name="Shapiro H."/>
            <person name="Lucas S."/>
            <person name="Glavina del Rio T."/>
            <person name="Pitluck S."/>
            <person name="Rokhsar D."/>
            <person name="Bowler C."/>
        </authorList>
    </citation>
    <scope>GENOME REANNOTATION</scope>
    <source>
        <strain evidence="2">CCAP 1055/1</strain>
    </source>
</reference>
<keyword evidence="2" id="KW-1185">Reference proteome</keyword>
<sequence>MLVLCKGSPNSFCPGMTSFNHRKEASQQSNIVEGSSIHRLSPTSSRELKDTLAVSDREMLSFSSGGGDDGEPLESSEEAKLDGEALLVLKRKRNAFHSRKKRQRKKDFVKRLQACYGRIFSENNRLKEEQKFLEVRLSESLRIIGNYEMAKACSSLDNSRLAAQLQHSSSKRSLVTGPTDYLERSLLAQREAERTRSALSSIALRGNGAYVGGHTNGNLARPTIPDHVTFHRQPVESSHRASLIDLALSNRAVQQNLVRKALYGTQDLNQLSLSRVPVHLSLPIYSTTNEYSSPQRLTLLEQELNRQERMNSAVFQQQNLLHQQAYSTARAGLGSLPSLASFDYSRLPMASLLDGQTLGSRRELSNMSAPAGPNNPADALVFREQMLQGQIQAPVPSPLTKKPRLS</sequence>
<dbReference type="HOGENOM" id="CLU_678760_0_0_1"/>
<dbReference type="PaxDb" id="2850-Phatr49887"/>
<dbReference type="AlphaFoldDB" id="B7GC73"/>
<accession>B7GC73</accession>
<dbReference type="KEGG" id="pti:PHATRDRAFT_49887"/>
<evidence type="ECO:0000313" key="2">
    <source>
        <dbReference type="Proteomes" id="UP000000759"/>
    </source>
</evidence>
<proteinExistence type="predicted"/>
<dbReference type="InParanoid" id="B7GC73"/>
<dbReference type="GeneID" id="7198598"/>
<dbReference type="Proteomes" id="UP000000759">
    <property type="component" value="Chromosome 25"/>
</dbReference>
<dbReference type="RefSeq" id="XP_002184669.1">
    <property type="nucleotide sequence ID" value="XM_002184633.1"/>
</dbReference>
<dbReference type="EMBL" id="CM000627">
    <property type="protein sequence ID" value="EEC43728.1"/>
    <property type="molecule type" value="Genomic_DNA"/>
</dbReference>
<gene>
    <name evidence="1" type="ORF">PHATRDRAFT_49887</name>
</gene>
<protein>
    <recommendedName>
        <fullName evidence="3">BZIP domain-containing protein</fullName>
    </recommendedName>
</protein>
<reference evidence="1 2" key="1">
    <citation type="journal article" date="2008" name="Nature">
        <title>The Phaeodactylum genome reveals the evolutionary history of diatom genomes.</title>
        <authorList>
            <person name="Bowler C."/>
            <person name="Allen A.E."/>
            <person name="Badger J.H."/>
            <person name="Grimwood J."/>
            <person name="Jabbari K."/>
            <person name="Kuo A."/>
            <person name="Maheswari U."/>
            <person name="Martens C."/>
            <person name="Maumus F."/>
            <person name="Otillar R.P."/>
            <person name="Rayko E."/>
            <person name="Salamov A."/>
            <person name="Vandepoele K."/>
            <person name="Beszteri B."/>
            <person name="Gruber A."/>
            <person name="Heijde M."/>
            <person name="Katinka M."/>
            <person name="Mock T."/>
            <person name="Valentin K."/>
            <person name="Verret F."/>
            <person name="Berges J.A."/>
            <person name="Brownlee C."/>
            <person name="Cadoret J.P."/>
            <person name="Chiovitti A."/>
            <person name="Choi C.J."/>
            <person name="Coesel S."/>
            <person name="De Martino A."/>
            <person name="Detter J.C."/>
            <person name="Durkin C."/>
            <person name="Falciatore A."/>
            <person name="Fournet J."/>
            <person name="Haruta M."/>
            <person name="Huysman M.J."/>
            <person name="Jenkins B.D."/>
            <person name="Jiroutova K."/>
            <person name="Jorgensen R.E."/>
            <person name="Joubert Y."/>
            <person name="Kaplan A."/>
            <person name="Kroger N."/>
            <person name="Kroth P.G."/>
            <person name="La Roche J."/>
            <person name="Lindquist E."/>
            <person name="Lommer M."/>
            <person name="Martin-Jezequel V."/>
            <person name="Lopez P.J."/>
            <person name="Lucas S."/>
            <person name="Mangogna M."/>
            <person name="McGinnis K."/>
            <person name="Medlin L.K."/>
            <person name="Montsant A."/>
            <person name="Oudot-Le Secq M.P."/>
            <person name="Napoli C."/>
            <person name="Obornik M."/>
            <person name="Parker M.S."/>
            <person name="Petit J.L."/>
            <person name="Porcel B.M."/>
            <person name="Poulsen N."/>
            <person name="Robison M."/>
            <person name="Rychlewski L."/>
            <person name="Rynearson T.A."/>
            <person name="Schmutz J."/>
            <person name="Shapiro H."/>
            <person name="Siaut M."/>
            <person name="Stanley M."/>
            <person name="Sussman M.R."/>
            <person name="Taylor A.R."/>
            <person name="Vardi A."/>
            <person name="von Dassow P."/>
            <person name="Vyverman W."/>
            <person name="Willis A."/>
            <person name="Wyrwicz L.S."/>
            <person name="Rokhsar D.S."/>
            <person name="Weissenbach J."/>
            <person name="Armbrust E.V."/>
            <person name="Green B.R."/>
            <person name="Van de Peer Y."/>
            <person name="Grigoriev I.V."/>
        </authorList>
    </citation>
    <scope>NUCLEOTIDE SEQUENCE [LARGE SCALE GENOMIC DNA]</scope>
    <source>
        <strain evidence="1 2">CCAP 1055/1</strain>
    </source>
</reference>
<evidence type="ECO:0000313" key="1">
    <source>
        <dbReference type="EMBL" id="EEC43728.1"/>
    </source>
</evidence>
<name>B7GC73_PHATC</name>
<organism evidence="1 2">
    <name type="scientific">Phaeodactylum tricornutum (strain CCAP 1055/1)</name>
    <dbReference type="NCBI Taxonomy" id="556484"/>
    <lineage>
        <taxon>Eukaryota</taxon>
        <taxon>Sar</taxon>
        <taxon>Stramenopiles</taxon>
        <taxon>Ochrophyta</taxon>
        <taxon>Bacillariophyta</taxon>
        <taxon>Bacillariophyceae</taxon>
        <taxon>Bacillariophycidae</taxon>
        <taxon>Naviculales</taxon>
        <taxon>Phaeodactylaceae</taxon>
        <taxon>Phaeodactylum</taxon>
    </lineage>
</organism>